<feature type="domain" description="Myb-like" evidence="7">
    <location>
        <begin position="67"/>
        <end position="117"/>
    </location>
</feature>
<dbReference type="InterPro" id="IPR001005">
    <property type="entry name" value="SANT/Myb"/>
</dbReference>
<keyword evidence="4" id="KW-0238">DNA-binding</keyword>
<keyword evidence="5" id="KW-0804">Transcription</keyword>
<keyword evidence="6" id="KW-0539">Nucleus</keyword>
<dbReference type="InterPro" id="IPR017930">
    <property type="entry name" value="Myb_dom"/>
</dbReference>
<evidence type="ECO:0000256" key="1">
    <source>
        <dbReference type="ARBA" id="ARBA00004123"/>
    </source>
</evidence>
<dbReference type="PANTHER" id="PTHR45675:SF1">
    <property type="entry name" value="MYB TRANSCRIPTION FACTOR-RELATED"/>
    <property type="match status" value="1"/>
</dbReference>
<evidence type="ECO:0000256" key="3">
    <source>
        <dbReference type="ARBA" id="ARBA00023015"/>
    </source>
</evidence>
<comment type="subcellular location">
    <subcellularLocation>
        <location evidence="1">Nucleus</location>
    </subcellularLocation>
</comment>
<evidence type="ECO:0000256" key="4">
    <source>
        <dbReference type="ARBA" id="ARBA00023125"/>
    </source>
</evidence>
<evidence type="ECO:0000259" key="7">
    <source>
        <dbReference type="PROSITE" id="PS50090"/>
    </source>
</evidence>
<organism evidence="9 10">
    <name type="scientific">Canna indica</name>
    <name type="common">Indian-shot</name>
    <dbReference type="NCBI Taxonomy" id="4628"/>
    <lineage>
        <taxon>Eukaryota</taxon>
        <taxon>Viridiplantae</taxon>
        <taxon>Streptophyta</taxon>
        <taxon>Embryophyta</taxon>
        <taxon>Tracheophyta</taxon>
        <taxon>Spermatophyta</taxon>
        <taxon>Magnoliopsida</taxon>
        <taxon>Liliopsida</taxon>
        <taxon>Zingiberales</taxon>
        <taxon>Cannaceae</taxon>
        <taxon>Canna</taxon>
    </lineage>
</organism>
<dbReference type="InterPro" id="IPR044676">
    <property type="entry name" value="EOBI/EOBII-like_plant"/>
</dbReference>
<evidence type="ECO:0000313" key="10">
    <source>
        <dbReference type="Proteomes" id="UP001327560"/>
    </source>
</evidence>
<evidence type="ECO:0000256" key="6">
    <source>
        <dbReference type="ARBA" id="ARBA00023242"/>
    </source>
</evidence>
<dbReference type="EMBL" id="CP136897">
    <property type="protein sequence ID" value="WOL18384.1"/>
    <property type="molecule type" value="Genomic_DNA"/>
</dbReference>
<keyword evidence="10" id="KW-1185">Reference proteome</keyword>
<evidence type="ECO:0000313" key="9">
    <source>
        <dbReference type="EMBL" id="WOL18384.1"/>
    </source>
</evidence>
<dbReference type="Gene3D" id="1.10.10.60">
    <property type="entry name" value="Homeodomain-like"/>
    <property type="match status" value="2"/>
</dbReference>
<dbReference type="Pfam" id="PF00249">
    <property type="entry name" value="Myb_DNA-binding"/>
    <property type="match status" value="2"/>
</dbReference>
<sequence length="282" mass="31936">MEYQGNAAPQPSEEEGLRRGAWTVEEDLLLVNYIAIHGEGRWNSLARCSGLKRTGKSCRLRWLNYLRPGVRRGNMTPQEQLLILELHSRWGNRWSKIAQHLPGRTDNEIKNYWRTKVQKNAKQLQCDVNSKKFNDVIRYLWMPRIKERIHEAAMHQDAQADPLPANETTELAQTNYTGLENSNNAFDLLSPSSSSSYSSLLTQNFSTPASADSIAVVGMQGDNESMINWDWFDQEYSQTGACLPEFPPAPGGSVVDDDDLGLLDFGWVESLCSVGEMWQLQP</sequence>
<dbReference type="GO" id="GO:0003700">
    <property type="term" value="F:DNA-binding transcription factor activity"/>
    <property type="evidence" value="ECO:0007669"/>
    <property type="project" value="InterPro"/>
</dbReference>
<dbReference type="SMART" id="SM00717">
    <property type="entry name" value="SANT"/>
    <property type="match status" value="2"/>
</dbReference>
<evidence type="ECO:0000256" key="2">
    <source>
        <dbReference type="ARBA" id="ARBA00022737"/>
    </source>
</evidence>
<dbReference type="PROSITE" id="PS50090">
    <property type="entry name" value="MYB_LIKE"/>
    <property type="match status" value="2"/>
</dbReference>
<reference evidence="9 10" key="1">
    <citation type="submission" date="2023-10" db="EMBL/GenBank/DDBJ databases">
        <title>Chromosome-scale genome assembly provides insights into flower coloration mechanisms of Canna indica.</title>
        <authorList>
            <person name="Li C."/>
        </authorList>
    </citation>
    <scope>NUCLEOTIDE SEQUENCE [LARGE SCALE GENOMIC DNA]</scope>
    <source>
        <tissue evidence="9">Flower</tissue>
    </source>
</reference>
<accession>A0AAQ3L188</accession>
<protein>
    <submittedName>
        <fullName evidence="9">Transcription factor MYB57</fullName>
    </submittedName>
</protein>
<evidence type="ECO:0000256" key="5">
    <source>
        <dbReference type="ARBA" id="ARBA00023163"/>
    </source>
</evidence>
<gene>
    <name evidence="9" type="ORF">Cni_G27179</name>
</gene>
<feature type="domain" description="Myb-like" evidence="7">
    <location>
        <begin position="14"/>
        <end position="66"/>
    </location>
</feature>
<dbReference type="InterPro" id="IPR009057">
    <property type="entry name" value="Homeodomain-like_sf"/>
</dbReference>
<dbReference type="GO" id="GO:0043565">
    <property type="term" value="F:sequence-specific DNA binding"/>
    <property type="evidence" value="ECO:0007669"/>
    <property type="project" value="InterPro"/>
</dbReference>
<feature type="domain" description="HTH myb-type" evidence="8">
    <location>
        <begin position="67"/>
        <end position="121"/>
    </location>
</feature>
<dbReference type="GO" id="GO:0005634">
    <property type="term" value="C:nucleus"/>
    <property type="evidence" value="ECO:0007669"/>
    <property type="project" value="UniProtKB-SubCell"/>
</dbReference>
<dbReference type="PROSITE" id="PS51294">
    <property type="entry name" value="HTH_MYB"/>
    <property type="match status" value="2"/>
</dbReference>
<dbReference type="PANTHER" id="PTHR45675">
    <property type="entry name" value="MYB TRANSCRIPTION FACTOR-RELATED-RELATED"/>
    <property type="match status" value="1"/>
</dbReference>
<evidence type="ECO:0000259" key="8">
    <source>
        <dbReference type="PROSITE" id="PS51294"/>
    </source>
</evidence>
<keyword evidence="2" id="KW-0677">Repeat</keyword>
<dbReference type="FunFam" id="1.10.10.60:FF:000107">
    <property type="entry name" value="MYB transcription factor"/>
    <property type="match status" value="1"/>
</dbReference>
<dbReference type="AlphaFoldDB" id="A0AAQ3L188"/>
<proteinExistence type="predicted"/>
<dbReference type="CDD" id="cd00167">
    <property type="entry name" value="SANT"/>
    <property type="match status" value="2"/>
</dbReference>
<keyword evidence="3" id="KW-0805">Transcription regulation</keyword>
<feature type="domain" description="HTH myb-type" evidence="8">
    <location>
        <begin position="14"/>
        <end position="66"/>
    </location>
</feature>
<dbReference type="Proteomes" id="UP001327560">
    <property type="component" value="Chromosome 8"/>
</dbReference>
<dbReference type="FunFam" id="1.10.10.60:FF:000011">
    <property type="entry name" value="Myb transcription factor"/>
    <property type="match status" value="1"/>
</dbReference>
<name>A0AAQ3L188_9LILI</name>
<dbReference type="SUPFAM" id="SSF46689">
    <property type="entry name" value="Homeodomain-like"/>
    <property type="match status" value="1"/>
</dbReference>